<feature type="domain" description="NAD-dependent epimerase/dehydratase" evidence="1">
    <location>
        <begin position="30"/>
        <end position="232"/>
    </location>
</feature>
<dbReference type="GO" id="GO:0004029">
    <property type="term" value="F:aldehyde dehydrogenase (NAD+) activity"/>
    <property type="evidence" value="ECO:0007669"/>
    <property type="project" value="TreeGrafter"/>
</dbReference>
<dbReference type="RefSeq" id="WP_419194474.1">
    <property type="nucleotide sequence ID" value="NZ_SJPJ01000001.1"/>
</dbReference>
<keyword evidence="3" id="KW-1185">Reference proteome</keyword>
<evidence type="ECO:0000259" key="1">
    <source>
        <dbReference type="Pfam" id="PF01370"/>
    </source>
</evidence>
<evidence type="ECO:0000313" key="3">
    <source>
        <dbReference type="Proteomes" id="UP000315010"/>
    </source>
</evidence>
<comment type="caution">
    <text evidence="2">The sequence shown here is derived from an EMBL/GenBank/DDBJ whole genome shotgun (WGS) entry which is preliminary data.</text>
</comment>
<name>A0A5C5Z582_9BACT</name>
<sequence>MSPKFPPYDYRDPVPPGRLPSRSPCTGLRILVVGCGYLGTSVGRISANQGDIVYATTRNASGAVRLRNAGFIPVVVNWTDRRTLRSLPEVDRIVVAVSYDTSSRMTRYESQVGGLRNLLQATPAKVNLCYISTTGVYHQTDGSWVDERSPTFPTRQGGVVHLQAEELLHRYRPDSPWTILRLAGIYGPGRVPRIADVIAGRCIASNQSGFLNLIHVHDAARAVRAALQNAPNRLYAVSDNQPMRRSEFYREIARQCGAPMPSFRSPDINSSKQLRSESNKRIWNRRLRADLLPKLLYPTYRDGLVQVLST</sequence>
<dbReference type="Proteomes" id="UP000315010">
    <property type="component" value="Unassembled WGS sequence"/>
</dbReference>
<proteinExistence type="predicted"/>
<dbReference type="EMBL" id="SJPJ01000001">
    <property type="protein sequence ID" value="TWT82216.1"/>
    <property type="molecule type" value="Genomic_DNA"/>
</dbReference>
<dbReference type="GO" id="GO:0005737">
    <property type="term" value="C:cytoplasm"/>
    <property type="evidence" value="ECO:0007669"/>
    <property type="project" value="TreeGrafter"/>
</dbReference>
<protein>
    <submittedName>
        <fullName evidence="2">NAD dependent epimerase/dehydratase family protein</fullName>
    </submittedName>
</protein>
<dbReference type="InterPro" id="IPR036291">
    <property type="entry name" value="NAD(P)-bd_dom_sf"/>
</dbReference>
<dbReference type="Gene3D" id="3.40.50.720">
    <property type="entry name" value="NAD(P)-binding Rossmann-like Domain"/>
    <property type="match status" value="1"/>
</dbReference>
<dbReference type="PANTHER" id="PTHR48079">
    <property type="entry name" value="PROTEIN YEEZ"/>
    <property type="match status" value="1"/>
</dbReference>
<gene>
    <name evidence="2" type="ORF">CA13_36770</name>
</gene>
<evidence type="ECO:0000313" key="2">
    <source>
        <dbReference type="EMBL" id="TWT82216.1"/>
    </source>
</evidence>
<dbReference type="Pfam" id="PF01370">
    <property type="entry name" value="Epimerase"/>
    <property type="match status" value="1"/>
</dbReference>
<dbReference type="PANTHER" id="PTHR48079:SF6">
    <property type="entry name" value="NAD(P)-BINDING DOMAIN-CONTAINING PROTEIN-RELATED"/>
    <property type="match status" value="1"/>
</dbReference>
<accession>A0A5C5Z582</accession>
<dbReference type="AlphaFoldDB" id="A0A5C5Z582"/>
<dbReference type="SUPFAM" id="SSF51735">
    <property type="entry name" value="NAD(P)-binding Rossmann-fold domains"/>
    <property type="match status" value="1"/>
</dbReference>
<dbReference type="InterPro" id="IPR051783">
    <property type="entry name" value="NAD(P)-dependent_oxidoreduct"/>
</dbReference>
<dbReference type="InterPro" id="IPR001509">
    <property type="entry name" value="Epimerase_deHydtase"/>
</dbReference>
<organism evidence="2 3">
    <name type="scientific">Novipirellula herctigrandis</name>
    <dbReference type="NCBI Taxonomy" id="2527986"/>
    <lineage>
        <taxon>Bacteria</taxon>
        <taxon>Pseudomonadati</taxon>
        <taxon>Planctomycetota</taxon>
        <taxon>Planctomycetia</taxon>
        <taxon>Pirellulales</taxon>
        <taxon>Pirellulaceae</taxon>
        <taxon>Novipirellula</taxon>
    </lineage>
</organism>
<reference evidence="2 3" key="1">
    <citation type="submission" date="2019-02" db="EMBL/GenBank/DDBJ databases">
        <title>Deep-cultivation of Planctomycetes and their phenomic and genomic characterization uncovers novel biology.</title>
        <authorList>
            <person name="Wiegand S."/>
            <person name="Jogler M."/>
            <person name="Boedeker C."/>
            <person name="Pinto D."/>
            <person name="Vollmers J."/>
            <person name="Rivas-Marin E."/>
            <person name="Kohn T."/>
            <person name="Peeters S.H."/>
            <person name="Heuer A."/>
            <person name="Rast P."/>
            <person name="Oberbeckmann S."/>
            <person name="Bunk B."/>
            <person name="Jeske O."/>
            <person name="Meyerdierks A."/>
            <person name="Storesund J.E."/>
            <person name="Kallscheuer N."/>
            <person name="Luecker S."/>
            <person name="Lage O.M."/>
            <person name="Pohl T."/>
            <person name="Merkel B.J."/>
            <person name="Hornburger P."/>
            <person name="Mueller R.-W."/>
            <person name="Bruemmer F."/>
            <person name="Labrenz M."/>
            <person name="Spormann A.M."/>
            <person name="Op Den Camp H."/>
            <person name="Overmann J."/>
            <person name="Amann R."/>
            <person name="Jetten M.S.M."/>
            <person name="Mascher T."/>
            <person name="Medema M.H."/>
            <person name="Devos D.P."/>
            <person name="Kaster A.-K."/>
            <person name="Ovreas L."/>
            <person name="Rohde M."/>
            <person name="Galperin M.Y."/>
            <person name="Jogler C."/>
        </authorList>
    </citation>
    <scope>NUCLEOTIDE SEQUENCE [LARGE SCALE GENOMIC DNA]</scope>
    <source>
        <strain evidence="2 3">CA13</strain>
    </source>
</reference>